<feature type="domain" description="EAL" evidence="1">
    <location>
        <begin position="1"/>
        <end position="255"/>
    </location>
</feature>
<protein>
    <submittedName>
        <fullName evidence="2">EAL domain, c-di-GMP-specific phosphodiesterase class I (Or its enzymatically inactive variant)</fullName>
    </submittedName>
</protein>
<name>A0A1T4NU12_9FIRM</name>
<dbReference type="PROSITE" id="PS50883">
    <property type="entry name" value="EAL"/>
    <property type="match status" value="1"/>
</dbReference>
<accession>A0A1T4NU12</accession>
<organism evidence="2 3">
    <name type="scientific">Eubacterium ruminantium</name>
    <dbReference type="NCBI Taxonomy" id="42322"/>
    <lineage>
        <taxon>Bacteria</taxon>
        <taxon>Bacillati</taxon>
        <taxon>Bacillota</taxon>
        <taxon>Clostridia</taxon>
        <taxon>Eubacteriales</taxon>
        <taxon>Eubacteriaceae</taxon>
        <taxon>Eubacterium</taxon>
    </lineage>
</organism>
<dbReference type="InterPro" id="IPR001633">
    <property type="entry name" value="EAL_dom"/>
</dbReference>
<gene>
    <name evidence="2" type="ORF">SAMN02745110_01701</name>
</gene>
<sequence>MGVIEEVRDAMARREFVPYFQPQYDVLSNKMWSVEILARWIESDGNVIMPGYFIPELEMSNDILKLDWYMVEEACIFLDKLDKNNIPKVPVSINFSGKHVYEVNTCSRLCEIVDSFQIPHKLIIIELAETTYLDNPDVIRVMLDELKSHDFRVAIDDFGNGSQSLDYISELEFDVLKLDRTMFQNRDIKDEEVQKELQGIFDYANGRNLHTVAQGIETTEQLGYLKGTGCKVVQGYIYDKPMPESVFIEKFKNNLLDIEVEDILLTEAPLAAANLLVEAIFKKYKSVTYMNLTKNSYYVTQYDDFGSGVRPVVNSLAERLTNSIDSIHPEDRDLYKNTFSVENQIEAYKRGEEVIDLVVRQIGGDGIYRRVHITNIFVKSPAVTDILAVSLYDILEELPPEEIPVPPKPEVKSTELAKTGKTDIIAL</sequence>
<dbReference type="InterPro" id="IPR035919">
    <property type="entry name" value="EAL_sf"/>
</dbReference>
<dbReference type="Pfam" id="PF00563">
    <property type="entry name" value="EAL"/>
    <property type="match status" value="1"/>
</dbReference>
<dbReference type="AlphaFoldDB" id="A0A1T4NU12"/>
<dbReference type="CDD" id="cd01948">
    <property type="entry name" value="EAL"/>
    <property type="match status" value="1"/>
</dbReference>
<keyword evidence="3" id="KW-1185">Reference proteome</keyword>
<proteinExistence type="predicted"/>
<evidence type="ECO:0000313" key="3">
    <source>
        <dbReference type="Proteomes" id="UP000189857"/>
    </source>
</evidence>
<dbReference type="PANTHER" id="PTHR33121:SF71">
    <property type="entry name" value="OXYGEN SENSOR PROTEIN DOSP"/>
    <property type="match status" value="1"/>
</dbReference>
<reference evidence="2 3" key="1">
    <citation type="submission" date="2017-02" db="EMBL/GenBank/DDBJ databases">
        <authorList>
            <person name="Peterson S.W."/>
        </authorList>
    </citation>
    <scope>NUCLEOTIDE SEQUENCE [LARGE SCALE GENOMIC DNA]</scope>
    <source>
        <strain evidence="2 3">ATCC 17233</strain>
    </source>
</reference>
<dbReference type="EMBL" id="FUXA01000010">
    <property type="protein sequence ID" value="SJZ82734.1"/>
    <property type="molecule type" value="Genomic_DNA"/>
</dbReference>
<dbReference type="SUPFAM" id="SSF141868">
    <property type="entry name" value="EAL domain-like"/>
    <property type="match status" value="1"/>
</dbReference>
<dbReference type="RefSeq" id="WP_078787533.1">
    <property type="nucleotide sequence ID" value="NZ_FMTO01000009.1"/>
</dbReference>
<dbReference type="OrthoDB" id="1647636at2"/>
<dbReference type="GO" id="GO:0071111">
    <property type="term" value="F:cyclic-guanylate-specific phosphodiesterase activity"/>
    <property type="evidence" value="ECO:0007669"/>
    <property type="project" value="InterPro"/>
</dbReference>
<dbReference type="InterPro" id="IPR050706">
    <property type="entry name" value="Cyclic-di-GMP_PDE-like"/>
</dbReference>
<evidence type="ECO:0000313" key="2">
    <source>
        <dbReference type="EMBL" id="SJZ82734.1"/>
    </source>
</evidence>
<evidence type="ECO:0000259" key="1">
    <source>
        <dbReference type="PROSITE" id="PS50883"/>
    </source>
</evidence>
<dbReference type="Proteomes" id="UP000189857">
    <property type="component" value="Unassembled WGS sequence"/>
</dbReference>
<dbReference type="SMART" id="SM00052">
    <property type="entry name" value="EAL"/>
    <property type="match status" value="1"/>
</dbReference>
<dbReference type="PANTHER" id="PTHR33121">
    <property type="entry name" value="CYCLIC DI-GMP PHOSPHODIESTERASE PDEF"/>
    <property type="match status" value="1"/>
</dbReference>
<dbReference type="Gene3D" id="3.20.20.450">
    <property type="entry name" value="EAL domain"/>
    <property type="match status" value="1"/>
</dbReference>